<evidence type="ECO:0000313" key="11">
    <source>
        <dbReference type="EMBL" id="KPI41072.1"/>
    </source>
</evidence>
<dbReference type="Proteomes" id="UP000038010">
    <property type="component" value="Unassembled WGS sequence"/>
</dbReference>
<evidence type="ECO:0000256" key="4">
    <source>
        <dbReference type="ARBA" id="ARBA00022692"/>
    </source>
</evidence>
<name>A0A0N1HRR7_9EURO</name>
<dbReference type="GO" id="GO:0016020">
    <property type="term" value="C:membrane"/>
    <property type="evidence" value="ECO:0007669"/>
    <property type="project" value="UniProtKB-SubCell"/>
</dbReference>
<dbReference type="SUPFAM" id="SSF103473">
    <property type="entry name" value="MFS general substrate transporter"/>
    <property type="match status" value="1"/>
</dbReference>
<dbReference type="AlphaFoldDB" id="A0A0N1HRR7"/>
<comment type="similarity">
    <text evidence="2 7">Belongs to the major facilitator superfamily. Sugar transporter (TC 2.A.1.1) family.</text>
</comment>
<accession>A0A0N1HRR7</accession>
<feature type="transmembrane region" description="Helical" evidence="9">
    <location>
        <begin position="431"/>
        <end position="451"/>
    </location>
</feature>
<keyword evidence="5 9" id="KW-1133">Transmembrane helix</keyword>
<feature type="transmembrane region" description="Helical" evidence="9">
    <location>
        <begin position="114"/>
        <end position="133"/>
    </location>
</feature>
<dbReference type="VEuPathDB" id="FungiDB:AB675_8101"/>
<feature type="compositionally biased region" description="Basic and acidic residues" evidence="8">
    <location>
        <begin position="499"/>
        <end position="528"/>
    </location>
</feature>
<dbReference type="InterPro" id="IPR003663">
    <property type="entry name" value="Sugar/inositol_transpt"/>
</dbReference>
<feature type="domain" description="Major facilitator superfamily (MFS) profile" evidence="10">
    <location>
        <begin position="19"/>
        <end position="455"/>
    </location>
</feature>
<dbReference type="PROSITE" id="PS50850">
    <property type="entry name" value="MFS"/>
    <property type="match status" value="1"/>
</dbReference>
<dbReference type="Gene3D" id="1.20.1250.20">
    <property type="entry name" value="MFS general substrate transporter like domains"/>
    <property type="match status" value="1"/>
</dbReference>
<dbReference type="PROSITE" id="PS00217">
    <property type="entry name" value="SUGAR_TRANSPORT_2"/>
    <property type="match status" value="1"/>
</dbReference>
<feature type="transmembrane region" description="Helical" evidence="9">
    <location>
        <begin position="307"/>
        <end position="327"/>
    </location>
</feature>
<reference evidence="11 12" key="1">
    <citation type="submission" date="2015-06" db="EMBL/GenBank/DDBJ databases">
        <title>Draft genome of the ant-associated black yeast Phialophora attae CBS 131958.</title>
        <authorList>
            <person name="Moreno L.F."/>
            <person name="Stielow B.J."/>
            <person name="de Hoog S."/>
            <person name="Vicente V.A."/>
            <person name="Weiss V.A."/>
            <person name="de Vries M."/>
            <person name="Cruz L.M."/>
            <person name="Souza E.M."/>
        </authorList>
    </citation>
    <scope>NUCLEOTIDE SEQUENCE [LARGE SCALE GENOMIC DNA]</scope>
    <source>
        <strain evidence="11 12">CBS 131958</strain>
    </source>
</reference>
<dbReference type="InterPro" id="IPR050360">
    <property type="entry name" value="MFS_Sugar_Transporters"/>
</dbReference>
<comment type="caution">
    <text evidence="11">The sequence shown here is derived from an EMBL/GenBank/DDBJ whole genome shotgun (WGS) entry which is preliminary data.</text>
</comment>
<dbReference type="InterPro" id="IPR036259">
    <property type="entry name" value="MFS_trans_sf"/>
</dbReference>
<feature type="transmembrane region" description="Helical" evidence="9">
    <location>
        <begin position="271"/>
        <end position="292"/>
    </location>
</feature>
<keyword evidence="11" id="KW-0762">Sugar transport</keyword>
<dbReference type="NCBIfam" id="TIGR00879">
    <property type="entry name" value="SP"/>
    <property type="match status" value="1"/>
</dbReference>
<feature type="transmembrane region" description="Helical" evidence="9">
    <location>
        <begin position="402"/>
        <end position="425"/>
    </location>
</feature>
<evidence type="ECO:0000256" key="7">
    <source>
        <dbReference type="RuleBase" id="RU003346"/>
    </source>
</evidence>
<keyword evidence="12" id="KW-1185">Reference proteome</keyword>
<dbReference type="InterPro" id="IPR020846">
    <property type="entry name" value="MFS_dom"/>
</dbReference>
<evidence type="ECO:0000259" key="10">
    <source>
        <dbReference type="PROSITE" id="PS50850"/>
    </source>
</evidence>
<feature type="transmembrane region" description="Helical" evidence="9">
    <location>
        <begin position="176"/>
        <end position="200"/>
    </location>
</feature>
<keyword evidence="4 9" id="KW-0812">Transmembrane</keyword>
<dbReference type="InterPro" id="IPR005828">
    <property type="entry name" value="MFS_sugar_transport-like"/>
</dbReference>
<proteinExistence type="inferred from homology"/>
<feature type="transmembrane region" description="Helical" evidence="9">
    <location>
        <begin position="368"/>
        <end position="390"/>
    </location>
</feature>
<feature type="transmembrane region" description="Helical" evidence="9">
    <location>
        <begin position="145"/>
        <end position="164"/>
    </location>
</feature>
<protein>
    <submittedName>
        <fullName evidence="11">Sugar transporter STL1</fullName>
    </submittedName>
</protein>
<dbReference type="Pfam" id="PF00083">
    <property type="entry name" value="Sugar_tr"/>
    <property type="match status" value="1"/>
</dbReference>
<comment type="subcellular location">
    <subcellularLocation>
        <location evidence="1">Membrane</location>
        <topology evidence="1">Multi-pass membrane protein</topology>
    </subcellularLocation>
</comment>
<dbReference type="PANTHER" id="PTHR48022:SF72">
    <property type="entry name" value="MAJOR FACILITATOR SUPERFAMILY (MFS) PROFILE DOMAIN-CONTAINING PROTEIN-RELATED"/>
    <property type="match status" value="1"/>
</dbReference>
<dbReference type="GO" id="GO:0005351">
    <property type="term" value="F:carbohydrate:proton symporter activity"/>
    <property type="evidence" value="ECO:0007669"/>
    <property type="project" value="TreeGrafter"/>
</dbReference>
<keyword evidence="3 7" id="KW-0813">Transport</keyword>
<dbReference type="PANTHER" id="PTHR48022">
    <property type="entry name" value="PLASTIDIC GLUCOSE TRANSPORTER 4"/>
    <property type="match status" value="1"/>
</dbReference>
<evidence type="ECO:0000256" key="9">
    <source>
        <dbReference type="SAM" id="Phobius"/>
    </source>
</evidence>
<keyword evidence="6 9" id="KW-0472">Membrane</keyword>
<dbReference type="GeneID" id="28740401"/>
<evidence type="ECO:0000256" key="8">
    <source>
        <dbReference type="SAM" id="MobiDB-lite"/>
    </source>
</evidence>
<evidence type="ECO:0000256" key="5">
    <source>
        <dbReference type="ARBA" id="ARBA00022989"/>
    </source>
</evidence>
<evidence type="ECO:0000256" key="1">
    <source>
        <dbReference type="ARBA" id="ARBA00004141"/>
    </source>
</evidence>
<evidence type="ECO:0000256" key="2">
    <source>
        <dbReference type="ARBA" id="ARBA00010992"/>
    </source>
</evidence>
<feature type="transmembrane region" description="Helical" evidence="9">
    <location>
        <begin position="339"/>
        <end position="356"/>
    </location>
</feature>
<evidence type="ECO:0000313" key="12">
    <source>
        <dbReference type="Proteomes" id="UP000038010"/>
    </source>
</evidence>
<feature type="transmembrane region" description="Helical" evidence="9">
    <location>
        <begin position="87"/>
        <end position="108"/>
    </location>
</feature>
<dbReference type="EMBL" id="LFJN01000010">
    <property type="protein sequence ID" value="KPI41072.1"/>
    <property type="molecule type" value="Genomic_DNA"/>
</dbReference>
<gene>
    <name evidence="11" type="ORF">AB675_8101</name>
</gene>
<dbReference type="RefSeq" id="XP_018001035.1">
    <property type="nucleotide sequence ID" value="XM_018148522.1"/>
</dbReference>
<feature type="region of interest" description="Disordered" evidence="8">
    <location>
        <begin position="498"/>
        <end position="528"/>
    </location>
</feature>
<dbReference type="OrthoDB" id="6612291at2759"/>
<dbReference type="FunFam" id="1.20.1250.20:FF:000090">
    <property type="entry name" value="MFS sugar transporter, putative"/>
    <property type="match status" value="1"/>
</dbReference>
<dbReference type="InterPro" id="IPR005829">
    <property type="entry name" value="Sugar_transporter_CS"/>
</dbReference>
<organism evidence="11 12">
    <name type="scientific">Cyphellophora attinorum</name>
    <dbReference type="NCBI Taxonomy" id="1664694"/>
    <lineage>
        <taxon>Eukaryota</taxon>
        <taxon>Fungi</taxon>
        <taxon>Dikarya</taxon>
        <taxon>Ascomycota</taxon>
        <taxon>Pezizomycotina</taxon>
        <taxon>Eurotiomycetes</taxon>
        <taxon>Chaetothyriomycetidae</taxon>
        <taxon>Chaetothyriales</taxon>
        <taxon>Cyphellophoraceae</taxon>
        <taxon>Cyphellophora</taxon>
    </lineage>
</organism>
<feature type="transmembrane region" description="Helical" evidence="9">
    <location>
        <begin position="57"/>
        <end position="80"/>
    </location>
</feature>
<dbReference type="PRINTS" id="PR00171">
    <property type="entry name" value="SUGRTRNSPORT"/>
</dbReference>
<evidence type="ECO:0000256" key="3">
    <source>
        <dbReference type="ARBA" id="ARBA00022448"/>
    </source>
</evidence>
<evidence type="ECO:0000256" key="6">
    <source>
        <dbReference type="ARBA" id="ARBA00023136"/>
    </source>
</evidence>
<sequence length="528" mass="59530">MAKFQYNIYGRGRPLRWAITFACQLAFVLFGYDQGVFSGIVGNQHFRETFGNPDDSLTGIIVSIYNLGCFSGCILNFFIGDYLGRRLAMWFAMCWIIVGAVLQTSAFSVPHILVARYITGIGTGIETSTVPMYQAELAEAHRRGRLVCSEPLFVGIGIVISYFFDYGMSYVNAPPGIAWRLPIACQIIFAFIVVGMVFGLPESPRYCYQKGRHEEAIKILCDVYDGTPETPKIAREQQEIMEALEVEREFGEYKWRNILTKDKVQTGRRVLLAYGMQFMNQMGGINLVVYFVPTALQENVGLSHNTALLIGGGVQCMFVLGSLYPTFFIDRSGRRPPMIWGSIGLGISMMMISVLLSLNKQAASSASIAFFFTYMLIFGASVNCVPWCYVPEILPLHARAKGTAVGISSNWLWNFFVVMITPVIINRLQWKAYLIFMCLNFAFVPLVYFCYPETANLTLEEIDFIFADHSKSTVKVSKELCKERMKYGGARKGSFVEQFHSDERERRRSKRGDSEGTAVAEHEEEKNV</sequence>